<dbReference type="PROSITE" id="PS50878">
    <property type="entry name" value="RT_POL"/>
    <property type="match status" value="1"/>
</dbReference>
<gene>
    <name evidence="4" type="ORF">RO3G_15268</name>
</gene>
<feature type="compositionally biased region" description="Low complexity" evidence="2">
    <location>
        <begin position="88"/>
        <end position="97"/>
    </location>
</feature>
<organism evidence="4 5">
    <name type="scientific">Rhizopus delemar (strain RA 99-880 / ATCC MYA-4621 / FGSC 9543 / NRRL 43880)</name>
    <name type="common">Mucormycosis agent</name>
    <name type="synonym">Rhizopus arrhizus var. delemar</name>
    <dbReference type="NCBI Taxonomy" id="246409"/>
    <lineage>
        <taxon>Eukaryota</taxon>
        <taxon>Fungi</taxon>
        <taxon>Fungi incertae sedis</taxon>
        <taxon>Mucoromycota</taxon>
        <taxon>Mucoromycotina</taxon>
        <taxon>Mucoromycetes</taxon>
        <taxon>Mucorales</taxon>
        <taxon>Mucorineae</taxon>
        <taxon>Rhizopodaceae</taxon>
        <taxon>Rhizopus</taxon>
    </lineage>
</organism>
<feature type="domain" description="Reverse transcriptase" evidence="3">
    <location>
        <begin position="890"/>
        <end position="1180"/>
    </location>
</feature>
<dbReference type="InParanoid" id="I1CQ27"/>
<dbReference type="eggNOG" id="KOG1075">
    <property type="taxonomic scope" value="Eukaryota"/>
</dbReference>
<dbReference type="Pfam" id="PF14529">
    <property type="entry name" value="Exo_endo_phos_2"/>
    <property type="match status" value="1"/>
</dbReference>
<dbReference type="Gene3D" id="3.60.10.10">
    <property type="entry name" value="Endonuclease/exonuclease/phosphatase"/>
    <property type="match status" value="1"/>
</dbReference>
<name>I1CQ27_RHIO9</name>
<keyword evidence="1" id="KW-0175">Coiled coil</keyword>
<dbReference type="RefSeq" id="XP_067525953.1">
    <property type="nucleotide sequence ID" value="XM_067669852.1"/>
</dbReference>
<feature type="region of interest" description="Disordered" evidence="2">
    <location>
        <begin position="1079"/>
        <end position="1099"/>
    </location>
</feature>
<dbReference type="EMBL" id="CH476746">
    <property type="protein sequence ID" value="EIE90557.1"/>
    <property type="molecule type" value="Genomic_DNA"/>
</dbReference>
<evidence type="ECO:0000256" key="2">
    <source>
        <dbReference type="SAM" id="MobiDB-lite"/>
    </source>
</evidence>
<evidence type="ECO:0000259" key="3">
    <source>
        <dbReference type="PROSITE" id="PS50878"/>
    </source>
</evidence>
<dbReference type="InterPro" id="IPR000477">
    <property type="entry name" value="RT_dom"/>
</dbReference>
<feature type="region of interest" description="Disordered" evidence="2">
    <location>
        <begin position="785"/>
        <end position="830"/>
    </location>
</feature>
<accession>I1CQ27</accession>
<dbReference type="GeneID" id="93622233"/>
<dbReference type="VEuPathDB" id="FungiDB:RO3G_15268"/>
<dbReference type="GO" id="GO:0003824">
    <property type="term" value="F:catalytic activity"/>
    <property type="evidence" value="ECO:0007669"/>
    <property type="project" value="InterPro"/>
</dbReference>
<keyword evidence="5" id="KW-1185">Reference proteome</keyword>
<dbReference type="SUPFAM" id="SSF56672">
    <property type="entry name" value="DNA/RNA polymerases"/>
    <property type="match status" value="1"/>
</dbReference>
<evidence type="ECO:0000256" key="1">
    <source>
        <dbReference type="SAM" id="Coils"/>
    </source>
</evidence>
<dbReference type="InterPro" id="IPR036691">
    <property type="entry name" value="Endo/exonu/phosph_ase_sf"/>
</dbReference>
<dbReference type="CDD" id="cd01650">
    <property type="entry name" value="RT_nLTR_like"/>
    <property type="match status" value="1"/>
</dbReference>
<evidence type="ECO:0000313" key="4">
    <source>
        <dbReference type="EMBL" id="EIE90557.1"/>
    </source>
</evidence>
<feature type="region of interest" description="Disordered" evidence="2">
    <location>
        <begin position="1"/>
        <end position="24"/>
    </location>
</feature>
<dbReference type="STRING" id="246409.I1CQ27"/>
<proteinExistence type="predicted"/>
<feature type="region of interest" description="Disordered" evidence="2">
    <location>
        <begin position="76"/>
        <end position="97"/>
    </location>
</feature>
<dbReference type="Pfam" id="PF00078">
    <property type="entry name" value="RVT_1"/>
    <property type="match status" value="1"/>
</dbReference>
<dbReference type="SUPFAM" id="SSF56219">
    <property type="entry name" value="DNase I-like"/>
    <property type="match status" value="1"/>
</dbReference>
<dbReference type="InterPro" id="IPR005135">
    <property type="entry name" value="Endo/exonuclease/phosphatase"/>
</dbReference>
<dbReference type="InterPro" id="IPR043502">
    <property type="entry name" value="DNA/RNA_pol_sf"/>
</dbReference>
<feature type="compositionally biased region" description="Low complexity" evidence="2">
    <location>
        <begin position="14"/>
        <end position="24"/>
    </location>
</feature>
<feature type="coiled-coil region" evidence="1">
    <location>
        <begin position="30"/>
        <end position="67"/>
    </location>
</feature>
<dbReference type="Proteomes" id="UP000009138">
    <property type="component" value="Unassembled WGS sequence"/>
</dbReference>
<evidence type="ECO:0000313" key="5">
    <source>
        <dbReference type="Proteomes" id="UP000009138"/>
    </source>
</evidence>
<sequence length="1517" mass="166613">MGPLRKNLRSRIPNAAASTNSANSNADVTLQSLAAAYQDLTARLSALEQLQLENARLVELTKNQANEIDSLRAQLAAQTAGTPMDTPSSNTAASSSASLAANNGAKVTGSSPPLGTAASTWATVASRGSKSKLRRRAAAARGFQPVTGEQGFDYVYIPRSRKMSYTEARRRLGRLGVDTWRVLDVSFPAHSVVGLLVHLQYKPALVALLEKAKIKVLDQFDPLDPNHLADPAFASASLEVRQEKMAHISNERCLRTLERLRYPVAVAVSRFFLANAMVSDEAVSDVLAPKQDRPVFPRHPDQADDEMLLDHNTCHYNASSVSASGMVPDLLTPSSPLVSYGSHGSHGPSAPSNNTSSLVPLTIGLWNANGLQASTVDDLLRHCQSFSLVFITETWLLPPARLPTSWQQFHLYGSPVAGQYRGSMGVSALVSPRCSLPVVEFPVNCKYALGLQLGRSLRLICLYLPPSLPTAEVQSVLDSLPLTDDTIICGDLNARLGRLVGDSRTNMRSSVLRRWCDDHGLNILNKTLAYGIPTYLTCRGHAEVSSIVDYYITNMPLVHSANISVALDLSLGSDHKLMSLSFEYSVPVVPSTPSPSSGQVRRLWNLSRLKEPEVQKLYVSTFCSLSAALLDQLQQLCSSPPSTRPPIDHLNDELNAAIYSALDKSVGSRTSRPKQWKRFWTSQLQALADRRDWLYRKWRWSLGIDKAYWWGLHQEAHVRFRTAVKRAKRESWRAFCDSLARGDFSAAVRRVKQVHNRRRPQVSYAHPDGPVAGANAMRDHLASVYSGSGLPSSRPPPLPSPDGHVPFDLGSVSEDSPSGSDLGSGLGSDSGLGLVPGSGSGLSSFSADSVADTMRRLPLRKAPGSDHLRTEMLIPIRKQVAAILARLFDICCQWSYTPSLWRHAQVVPIYKKGDPHQPSNFRPISLTSIIRKLFEMCLFPFLEDVSPPLDIAQGGFRPQRSALDQALCLHDLMQEYYRRKRHFPVVAFLDIKAAYDTVDRRVIWQSLLAVNAPFALVSVLAHLFDDVSISVLLSNQVSTPFTPSTGVLQGSVLSPHLYSIYINTLPALLRSAATRTTTMVSSLSPSGPPGPSDSGSSGSGLGLPFGPSLDVSSLSPSPTAINSLLYADDVAIIGSASEVKQMLDLAQIHSQVLGYRWSPTKCAILNAPDPTSSRYVRLTLYDEDIPSVDEFVYLGVPFVRNGISPSRLVAHRKPGAQLKMAQLSAIGANRSGFSLLFSSRLYAMFVRPKLEYGLAISKLLKKDYDELERAQSRCLRLIVGGHKTSSTVVLRHICNLPSMRFRADTLVLKFCLRAGTLPDDCLLSLLSSSLPSSLLSTLRSRRIVLDHPPEVTAPSRLKTWLHAYRQQEFDQFLASTQQVLIRACRPVLRVDPILYVPASRADRSRLIRWRMGWLPGDPRPCACLFGHTTRAHLMVCPQVPSALWCCVPFLPAGSTELHIDYLLSLLPVSPSARCPPFWVSLCTILWHFDRLCNPDGDYTNDPPPGLLWHERSLSSSR</sequence>
<protein>
    <recommendedName>
        <fullName evidence="3">Reverse transcriptase domain-containing protein</fullName>
    </recommendedName>
</protein>
<reference evidence="4 5" key="1">
    <citation type="journal article" date="2009" name="PLoS Genet.">
        <title>Genomic analysis of the basal lineage fungus Rhizopus oryzae reveals a whole-genome duplication.</title>
        <authorList>
            <person name="Ma L.-J."/>
            <person name="Ibrahim A.S."/>
            <person name="Skory C."/>
            <person name="Grabherr M.G."/>
            <person name="Burger G."/>
            <person name="Butler M."/>
            <person name="Elias M."/>
            <person name="Idnurm A."/>
            <person name="Lang B.F."/>
            <person name="Sone T."/>
            <person name="Abe A."/>
            <person name="Calvo S.E."/>
            <person name="Corrochano L.M."/>
            <person name="Engels R."/>
            <person name="Fu J."/>
            <person name="Hansberg W."/>
            <person name="Kim J.-M."/>
            <person name="Kodira C.D."/>
            <person name="Koehrsen M.J."/>
            <person name="Liu B."/>
            <person name="Miranda-Saavedra D."/>
            <person name="O'Leary S."/>
            <person name="Ortiz-Castellanos L."/>
            <person name="Poulter R."/>
            <person name="Rodriguez-Romero J."/>
            <person name="Ruiz-Herrera J."/>
            <person name="Shen Y.-Q."/>
            <person name="Zeng Q."/>
            <person name="Galagan J."/>
            <person name="Birren B.W."/>
            <person name="Cuomo C.A."/>
            <person name="Wickes B.L."/>
        </authorList>
    </citation>
    <scope>NUCLEOTIDE SEQUENCE [LARGE SCALE GENOMIC DNA]</scope>
    <source>
        <strain evidence="5">RA 99-880 / ATCC MYA-4621 / FGSC 9543 / NRRL 43880</strain>
    </source>
</reference>
<dbReference type="PANTHER" id="PTHR19446">
    <property type="entry name" value="REVERSE TRANSCRIPTASES"/>
    <property type="match status" value="1"/>
</dbReference>
<feature type="compositionally biased region" description="Polar residues" evidence="2">
    <location>
        <begin position="76"/>
        <end position="87"/>
    </location>
</feature>